<gene>
    <name evidence="11" type="ORF">HIJ39_11030</name>
</gene>
<name>A0A7Y0L4M9_9FIRM</name>
<dbReference type="RefSeq" id="WP_169099626.1">
    <property type="nucleotide sequence ID" value="NZ_JABBVZ010000033.1"/>
</dbReference>
<evidence type="ECO:0000256" key="3">
    <source>
        <dbReference type="ARBA" id="ARBA00022723"/>
    </source>
</evidence>
<evidence type="ECO:0000313" key="12">
    <source>
        <dbReference type="Proteomes" id="UP000533476"/>
    </source>
</evidence>
<comment type="caution">
    <text evidence="11">The sequence shown here is derived from an EMBL/GenBank/DDBJ whole genome shotgun (WGS) entry which is preliminary data.</text>
</comment>
<proteinExistence type="predicted"/>
<dbReference type="Proteomes" id="UP000533476">
    <property type="component" value="Unassembled WGS sequence"/>
</dbReference>
<evidence type="ECO:0000256" key="8">
    <source>
        <dbReference type="ARBA" id="ARBA00049896"/>
    </source>
</evidence>
<dbReference type="GO" id="GO:0004601">
    <property type="term" value="F:peroxidase activity"/>
    <property type="evidence" value="ECO:0007669"/>
    <property type="project" value="UniProtKB-KW"/>
</dbReference>
<evidence type="ECO:0000256" key="2">
    <source>
        <dbReference type="ARBA" id="ARBA00022617"/>
    </source>
</evidence>
<dbReference type="PANTHER" id="PTHR36843:SF1">
    <property type="entry name" value="COPROHEME DECARBOXYLASE"/>
    <property type="match status" value="1"/>
</dbReference>
<dbReference type="EMBL" id="JABBVZ010000033">
    <property type="protein sequence ID" value="NMP22882.1"/>
    <property type="molecule type" value="Genomic_DNA"/>
</dbReference>
<accession>A0A7Y0L4M9</accession>
<dbReference type="Pfam" id="PF06778">
    <property type="entry name" value="Chlor_dismutase"/>
    <property type="match status" value="1"/>
</dbReference>
<evidence type="ECO:0000256" key="9">
    <source>
        <dbReference type="ARBA" id="ARBA00049935"/>
    </source>
</evidence>
<comment type="catalytic activity">
    <reaction evidence="8">
        <text>Fe-coproporphyrin III + 2 H2O2 + 2 H(+) = heme b + 2 CO2 + 4 H2O</text>
        <dbReference type="Rhea" id="RHEA:56516"/>
        <dbReference type="ChEBI" id="CHEBI:15377"/>
        <dbReference type="ChEBI" id="CHEBI:15378"/>
        <dbReference type="ChEBI" id="CHEBI:16240"/>
        <dbReference type="ChEBI" id="CHEBI:16526"/>
        <dbReference type="ChEBI" id="CHEBI:60344"/>
        <dbReference type="ChEBI" id="CHEBI:68438"/>
        <dbReference type="EC" id="1.3.98.5"/>
    </reaction>
    <physiologicalReaction direction="left-to-right" evidence="8">
        <dbReference type="Rhea" id="RHEA:56517"/>
    </physiologicalReaction>
</comment>
<keyword evidence="3" id="KW-0479">Metal-binding</keyword>
<dbReference type="EC" id="1.3.98.5" evidence="10"/>
<evidence type="ECO:0000256" key="7">
    <source>
        <dbReference type="ARBA" id="ARBA00030236"/>
    </source>
</evidence>
<keyword evidence="4" id="KW-0408">Iron</keyword>
<dbReference type="PANTHER" id="PTHR36843">
    <property type="entry name" value="HEME-DEPENDENT PEROXIDASE YWFI-RELATED"/>
    <property type="match status" value="1"/>
</dbReference>
<evidence type="ECO:0000313" key="11">
    <source>
        <dbReference type="EMBL" id="NMP22882.1"/>
    </source>
</evidence>
<dbReference type="InterPro" id="IPR010644">
    <property type="entry name" value="ChdC/CLD"/>
</dbReference>
<comment type="cofactor">
    <cofactor evidence="9">
        <name>Fe-coproporphyrin III</name>
        <dbReference type="ChEBI" id="CHEBI:68438"/>
    </cofactor>
</comment>
<evidence type="ECO:0000256" key="6">
    <source>
        <dbReference type="ARBA" id="ARBA00029882"/>
    </source>
</evidence>
<dbReference type="NCBIfam" id="NF008913">
    <property type="entry name" value="PRK12276.1"/>
    <property type="match status" value="1"/>
</dbReference>
<dbReference type="GO" id="GO:0046872">
    <property type="term" value="F:metal ion binding"/>
    <property type="evidence" value="ECO:0007669"/>
    <property type="project" value="UniProtKB-KW"/>
</dbReference>
<reference evidence="11 12" key="1">
    <citation type="submission" date="2020-04" db="EMBL/GenBank/DDBJ databases">
        <authorList>
            <person name="Zhang R."/>
            <person name="Schippers A."/>
        </authorList>
    </citation>
    <scope>NUCLEOTIDE SEQUENCE [LARGE SCALE GENOMIC DNA]</scope>
    <source>
        <strain evidence="11 12">DSM 109850</strain>
    </source>
</reference>
<sequence length="246" mass="28456">MGEPIETIEGWYALHDFRRIDWNRWQALSPGERAAARDELSAILEEYQSVKADDGSFALASILGHKADLLFLHFRPDPKTLGELELRLDRSPMGPVLSRPYSYVSMVELSKYLARGISEDQIHTTLKRRLEPAIPDAQYLCFYPMNKRRQGQDNWYMTSRDERRELMKNHGVIGHKYHEQVIQIITGSQGLDDWEWGVTLFADSPLPIKKLIYEMRFDEASARFADFGPFYVGPRIDATTLLARFS</sequence>
<comment type="pathway">
    <text evidence="5">Porphyrin-containing compound metabolism.</text>
</comment>
<dbReference type="SUPFAM" id="SSF54909">
    <property type="entry name" value="Dimeric alpha+beta barrel"/>
    <property type="match status" value="1"/>
</dbReference>
<keyword evidence="12" id="KW-1185">Reference proteome</keyword>
<keyword evidence="11" id="KW-0575">Peroxidase</keyword>
<keyword evidence="11" id="KW-0560">Oxidoreductase</keyword>
<protein>
    <recommendedName>
        <fullName evidence="1">Coproheme decarboxylase</fullName>
        <ecNumber evidence="10">1.3.98.5</ecNumber>
    </recommendedName>
    <alternativeName>
        <fullName evidence="6">Coproheme III oxidative decarboxylase</fullName>
    </alternativeName>
    <alternativeName>
        <fullName evidence="7">Hydrogen peroxide-dependent heme synthase</fullName>
    </alternativeName>
</protein>
<evidence type="ECO:0000256" key="5">
    <source>
        <dbReference type="ARBA" id="ARBA00023444"/>
    </source>
</evidence>
<evidence type="ECO:0000256" key="1">
    <source>
        <dbReference type="ARBA" id="ARBA00014413"/>
    </source>
</evidence>
<dbReference type="Gene3D" id="3.30.70.1030">
    <property type="entry name" value="Apc35880, domain 1"/>
    <property type="match status" value="2"/>
</dbReference>
<dbReference type="AlphaFoldDB" id="A0A7Y0L4M9"/>
<evidence type="ECO:0000256" key="4">
    <source>
        <dbReference type="ARBA" id="ARBA00023004"/>
    </source>
</evidence>
<dbReference type="InterPro" id="IPR011008">
    <property type="entry name" value="Dimeric_a/b-barrel"/>
</dbReference>
<keyword evidence="2" id="KW-0349">Heme</keyword>
<dbReference type="GO" id="GO:0020037">
    <property type="term" value="F:heme binding"/>
    <property type="evidence" value="ECO:0007669"/>
    <property type="project" value="InterPro"/>
</dbReference>
<organism evidence="11 12">
    <name type="scientific">Sulfobacillus harzensis</name>
    <dbReference type="NCBI Taxonomy" id="2729629"/>
    <lineage>
        <taxon>Bacteria</taxon>
        <taxon>Bacillati</taxon>
        <taxon>Bacillota</taxon>
        <taxon>Clostridia</taxon>
        <taxon>Eubacteriales</taxon>
        <taxon>Clostridiales Family XVII. Incertae Sedis</taxon>
        <taxon>Sulfobacillus</taxon>
    </lineage>
</organism>
<evidence type="ECO:0000256" key="10">
    <source>
        <dbReference type="ARBA" id="ARBA00050019"/>
    </source>
</evidence>